<sequence length="164" mass="17380">MSTLTVWKFNTATGAENALTKLGDLQKQQIVQVLDAAIVSWPQGRKSPKTNQAFNTVGAGALGGAFWGMLFGLLFFAPLLGVIVGATAGAISGKFTDYGISDNFIQDVQSKVTEGTSALFLLTGQVTVDKVSAAFAPEEKGELIQSNLSTEQETKLREDFGSEV</sequence>
<proteinExistence type="predicted"/>
<keyword evidence="4" id="KW-1185">Reference proteome</keyword>
<dbReference type="EMBL" id="PVWG01000001">
    <property type="protein sequence ID" value="PSB21978.1"/>
    <property type="molecule type" value="Genomic_DNA"/>
</dbReference>
<dbReference type="AlphaFoldDB" id="A0A2T1DNA6"/>
<keyword evidence="2" id="KW-0812">Transmembrane</keyword>
<keyword evidence="2" id="KW-0472">Membrane</keyword>
<dbReference type="InterPro" id="IPR009200">
    <property type="entry name" value="DUF1269_membrane"/>
</dbReference>
<comment type="caution">
    <text evidence="3">The sequence shown here is derived from an EMBL/GenBank/DDBJ whole genome shotgun (WGS) entry which is preliminary data.</text>
</comment>
<dbReference type="STRING" id="1920490.GCA_001895925_00698"/>
<evidence type="ECO:0000256" key="1">
    <source>
        <dbReference type="SAM" id="MobiDB-lite"/>
    </source>
</evidence>
<evidence type="ECO:0000256" key="2">
    <source>
        <dbReference type="SAM" id="Phobius"/>
    </source>
</evidence>
<dbReference type="RefSeq" id="WP_073069003.1">
    <property type="nucleotide sequence ID" value="NZ_MPPI01000001.1"/>
</dbReference>
<accession>A0A2T1DNA6</accession>
<dbReference type="Pfam" id="PF06897">
    <property type="entry name" value="DUF1269"/>
    <property type="match status" value="1"/>
</dbReference>
<organism evidence="3 4">
    <name type="scientific">Phormidesmis priestleyi ULC007</name>
    <dbReference type="NCBI Taxonomy" id="1920490"/>
    <lineage>
        <taxon>Bacteria</taxon>
        <taxon>Bacillati</taxon>
        <taxon>Cyanobacteriota</taxon>
        <taxon>Cyanophyceae</taxon>
        <taxon>Leptolyngbyales</taxon>
        <taxon>Leptolyngbyaceae</taxon>
        <taxon>Phormidesmis</taxon>
    </lineage>
</organism>
<reference evidence="3 4" key="2">
    <citation type="submission" date="2018-03" db="EMBL/GenBank/DDBJ databases">
        <title>The ancient ancestry and fast evolution of plastids.</title>
        <authorList>
            <person name="Moore K.R."/>
            <person name="Magnabosco C."/>
            <person name="Momper L."/>
            <person name="Gold D.A."/>
            <person name="Bosak T."/>
            <person name="Fournier G.P."/>
        </authorList>
    </citation>
    <scope>NUCLEOTIDE SEQUENCE [LARGE SCALE GENOMIC DNA]</scope>
    <source>
        <strain evidence="3 4">ULC007</strain>
    </source>
</reference>
<gene>
    <name evidence="3" type="ORF">C7B65_00755</name>
</gene>
<name>A0A2T1DNA6_9CYAN</name>
<protein>
    <submittedName>
        <fullName evidence="3">DUF1269 domain-containing protein</fullName>
    </submittedName>
</protein>
<dbReference type="Proteomes" id="UP000238634">
    <property type="component" value="Unassembled WGS sequence"/>
</dbReference>
<dbReference type="OrthoDB" id="5244321at2"/>
<feature type="region of interest" description="Disordered" evidence="1">
    <location>
        <begin position="144"/>
        <end position="164"/>
    </location>
</feature>
<evidence type="ECO:0000313" key="3">
    <source>
        <dbReference type="EMBL" id="PSB21978.1"/>
    </source>
</evidence>
<feature type="compositionally biased region" description="Basic and acidic residues" evidence="1">
    <location>
        <begin position="152"/>
        <end position="164"/>
    </location>
</feature>
<reference evidence="3 4" key="1">
    <citation type="submission" date="2018-02" db="EMBL/GenBank/DDBJ databases">
        <authorList>
            <person name="Cohen D.B."/>
            <person name="Kent A.D."/>
        </authorList>
    </citation>
    <scope>NUCLEOTIDE SEQUENCE [LARGE SCALE GENOMIC DNA]</scope>
    <source>
        <strain evidence="3 4">ULC007</strain>
    </source>
</reference>
<evidence type="ECO:0000313" key="4">
    <source>
        <dbReference type="Proteomes" id="UP000238634"/>
    </source>
</evidence>
<keyword evidence="2" id="KW-1133">Transmembrane helix</keyword>
<feature type="transmembrane region" description="Helical" evidence="2">
    <location>
        <begin position="65"/>
        <end position="91"/>
    </location>
</feature>